<evidence type="ECO:0000313" key="2">
    <source>
        <dbReference type="Proteomes" id="UP000499080"/>
    </source>
</evidence>
<protein>
    <recommendedName>
        <fullName evidence="3">Tc1-like transposase DDE domain-containing protein</fullName>
    </recommendedName>
</protein>
<dbReference type="Gene3D" id="3.30.420.10">
    <property type="entry name" value="Ribonuclease H-like superfamily/Ribonuclease H"/>
    <property type="match status" value="1"/>
</dbReference>
<comment type="caution">
    <text evidence="1">The sequence shown here is derived from an EMBL/GenBank/DDBJ whole genome shotgun (WGS) entry which is preliminary data.</text>
</comment>
<keyword evidence="2" id="KW-1185">Reference proteome</keyword>
<organism evidence="1 2">
    <name type="scientific">Araneus ventricosus</name>
    <name type="common">Orbweaver spider</name>
    <name type="synonym">Epeira ventricosa</name>
    <dbReference type="NCBI Taxonomy" id="182803"/>
    <lineage>
        <taxon>Eukaryota</taxon>
        <taxon>Metazoa</taxon>
        <taxon>Ecdysozoa</taxon>
        <taxon>Arthropoda</taxon>
        <taxon>Chelicerata</taxon>
        <taxon>Arachnida</taxon>
        <taxon>Araneae</taxon>
        <taxon>Araneomorphae</taxon>
        <taxon>Entelegynae</taxon>
        <taxon>Araneoidea</taxon>
        <taxon>Araneidae</taxon>
        <taxon>Araneus</taxon>
    </lineage>
</organism>
<evidence type="ECO:0000313" key="1">
    <source>
        <dbReference type="EMBL" id="GBL88928.1"/>
    </source>
</evidence>
<dbReference type="Proteomes" id="UP000499080">
    <property type="component" value="Unassembled WGS sequence"/>
</dbReference>
<sequence>NSSCSCHHSDVCDVSGVKLKPIGGRSGDLWCFLLKAGSALVPVIAVCWLEGGQVNARPHTGVVTQYARQSVDMFPWPARAPYLSLIEHIWEIIGRQLQRHPQALTVLYLPTKCNRHGTPSHKLRSGTGTTQCMHVCMLAFGILAVTPVINVSAFHI</sequence>
<name>A0A4Y2BA73_ARAVE</name>
<feature type="non-terminal residue" evidence="1">
    <location>
        <position position="1"/>
    </location>
</feature>
<dbReference type="AlphaFoldDB" id="A0A4Y2BA73"/>
<dbReference type="InterPro" id="IPR036397">
    <property type="entry name" value="RNaseH_sf"/>
</dbReference>
<proteinExistence type="predicted"/>
<evidence type="ECO:0008006" key="3">
    <source>
        <dbReference type="Google" id="ProtNLM"/>
    </source>
</evidence>
<gene>
    <name evidence="1" type="ORF">AVEN_122459_1</name>
</gene>
<dbReference type="GO" id="GO:0003676">
    <property type="term" value="F:nucleic acid binding"/>
    <property type="evidence" value="ECO:0007669"/>
    <property type="project" value="InterPro"/>
</dbReference>
<dbReference type="EMBL" id="BGPR01082861">
    <property type="protein sequence ID" value="GBL88928.1"/>
    <property type="molecule type" value="Genomic_DNA"/>
</dbReference>
<reference evidence="1 2" key="1">
    <citation type="journal article" date="2019" name="Sci. Rep.">
        <title>Orb-weaving spider Araneus ventricosus genome elucidates the spidroin gene catalogue.</title>
        <authorList>
            <person name="Kono N."/>
            <person name="Nakamura H."/>
            <person name="Ohtoshi R."/>
            <person name="Moran D.A.P."/>
            <person name="Shinohara A."/>
            <person name="Yoshida Y."/>
            <person name="Fujiwara M."/>
            <person name="Mori M."/>
            <person name="Tomita M."/>
            <person name="Arakawa K."/>
        </authorList>
    </citation>
    <scope>NUCLEOTIDE SEQUENCE [LARGE SCALE GENOMIC DNA]</scope>
</reference>
<accession>A0A4Y2BA73</accession>